<dbReference type="PANTHER" id="PTHR30126:SF98">
    <property type="entry name" value="HTH-TYPE TRANSCRIPTIONAL ACTIVATOR BAUR"/>
    <property type="match status" value="1"/>
</dbReference>
<name>A0A1M7JQ58_9RHOB</name>
<dbReference type="Pfam" id="PF00126">
    <property type="entry name" value="HTH_1"/>
    <property type="match status" value="1"/>
</dbReference>
<dbReference type="Gene3D" id="1.10.10.10">
    <property type="entry name" value="Winged helix-like DNA-binding domain superfamily/Winged helix DNA-binding domain"/>
    <property type="match status" value="1"/>
</dbReference>
<dbReference type="Pfam" id="PF03466">
    <property type="entry name" value="LysR_substrate"/>
    <property type="match status" value="1"/>
</dbReference>
<dbReference type="Proteomes" id="UP000322545">
    <property type="component" value="Unassembled WGS sequence"/>
</dbReference>
<evidence type="ECO:0000259" key="5">
    <source>
        <dbReference type="PROSITE" id="PS50931"/>
    </source>
</evidence>
<keyword evidence="3" id="KW-0238">DNA-binding</keyword>
<gene>
    <name evidence="6" type="ORF">SAMN05443432_10921</name>
</gene>
<dbReference type="EMBL" id="FRCB01000009">
    <property type="protein sequence ID" value="SHM54853.1"/>
    <property type="molecule type" value="Genomic_DNA"/>
</dbReference>
<dbReference type="PANTHER" id="PTHR30126">
    <property type="entry name" value="HTH-TYPE TRANSCRIPTIONAL REGULATOR"/>
    <property type="match status" value="1"/>
</dbReference>
<accession>A0A1M7JQ58</accession>
<dbReference type="GO" id="GO:0003700">
    <property type="term" value="F:DNA-binding transcription factor activity"/>
    <property type="evidence" value="ECO:0007669"/>
    <property type="project" value="InterPro"/>
</dbReference>
<dbReference type="InterPro" id="IPR036390">
    <property type="entry name" value="WH_DNA-bd_sf"/>
</dbReference>
<dbReference type="CDD" id="cd05466">
    <property type="entry name" value="PBP2_LTTR_substrate"/>
    <property type="match status" value="1"/>
</dbReference>
<keyword evidence="4" id="KW-0804">Transcription</keyword>
<keyword evidence="2" id="KW-0805">Transcription regulation</keyword>
<evidence type="ECO:0000256" key="1">
    <source>
        <dbReference type="ARBA" id="ARBA00009437"/>
    </source>
</evidence>
<evidence type="ECO:0000313" key="6">
    <source>
        <dbReference type="EMBL" id="SHM54853.1"/>
    </source>
</evidence>
<dbReference type="FunFam" id="1.10.10.10:FF:000001">
    <property type="entry name" value="LysR family transcriptional regulator"/>
    <property type="match status" value="1"/>
</dbReference>
<evidence type="ECO:0000256" key="2">
    <source>
        <dbReference type="ARBA" id="ARBA00023015"/>
    </source>
</evidence>
<protein>
    <submittedName>
        <fullName evidence="6">Transcriptional regulator, LysR family</fullName>
    </submittedName>
</protein>
<reference evidence="6 7" key="1">
    <citation type="submission" date="2016-11" db="EMBL/GenBank/DDBJ databases">
        <authorList>
            <person name="Varghese N."/>
            <person name="Submissions S."/>
        </authorList>
    </citation>
    <scope>NUCLEOTIDE SEQUENCE [LARGE SCALE GENOMIC DNA]</scope>
    <source>
        <strain evidence="6 7">DSM 28249</strain>
    </source>
</reference>
<dbReference type="PRINTS" id="PR00039">
    <property type="entry name" value="HTHLYSR"/>
</dbReference>
<proteinExistence type="inferred from homology"/>
<dbReference type="GO" id="GO:0000976">
    <property type="term" value="F:transcription cis-regulatory region binding"/>
    <property type="evidence" value="ECO:0007669"/>
    <property type="project" value="TreeGrafter"/>
</dbReference>
<keyword evidence="7" id="KW-1185">Reference proteome</keyword>
<dbReference type="InterPro" id="IPR005119">
    <property type="entry name" value="LysR_subst-bd"/>
</dbReference>
<dbReference type="InterPro" id="IPR000847">
    <property type="entry name" value="LysR_HTH_N"/>
</dbReference>
<dbReference type="Gene3D" id="3.40.190.10">
    <property type="entry name" value="Periplasmic binding protein-like II"/>
    <property type="match status" value="2"/>
</dbReference>
<evidence type="ECO:0000256" key="3">
    <source>
        <dbReference type="ARBA" id="ARBA00023125"/>
    </source>
</evidence>
<dbReference type="SUPFAM" id="SSF53850">
    <property type="entry name" value="Periplasmic binding protein-like II"/>
    <property type="match status" value="1"/>
</dbReference>
<evidence type="ECO:0000256" key="4">
    <source>
        <dbReference type="ARBA" id="ARBA00023163"/>
    </source>
</evidence>
<dbReference type="InterPro" id="IPR036388">
    <property type="entry name" value="WH-like_DNA-bd_sf"/>
</dbReference>
<dbReference type="AlphaFoldDB" id="A0A1M7JQ58"/>
<organism evidence="6 7">
    <name type="scientific">Roseovarius litoreus</name>
    <dbReference type="NCBI Taxonomy" id="1155722"/>
    <lineage>
        <taxon>Bacteria</taxon>
        <taxon>Pseudomonadati</taxon>
        <taxon>Pseudomonadota</taxon>
        <taxon>Alphaproteobacteria</taxon>
        <taxon>Rhodobacterales</taxon>
        <taxon>Roseobacteraceae</taxon>
        <taxon>Roseovarius</taxon>
    </lineage>
</organism>
<dbReference type="PROSITE" id="PS50931">
    <property type="entry name" value="HTH_LYSR"/>
    <property type="match status" value="1"/>
</dbReference>
<comment type="similarity">
    <text evidence="1">Belongs to the LysR transcriptional regulatory family.</text>
</comment>
<feature type="domain" description="HTH lysR-type" evidence="5">
    <location>
        <begin position="4"/>
        <end position="61"/>
    </location>
</feature>
<sequence>MADLNYHHLRYFRAVAHDGNLTRTAERLNLSQSALSTQIKQLEARMGHKLFERQGRGLALTEAGRIALDHADRIFTAGDELMATLNRTGAARQPIRIGALSTLSRNFQLEFLRPIIGRDDLDIILRSGGATVLLEALQSLTLDVVLTTEPPGRDAFSGFTSHRISEQRVGVYGTARRMHHTSLGSLLASEPVILPTESSIRTGFDSLTARLGVTAQIAAEVDDMAMVRLLAREDAGLAITPAVVLADEIANGLLQAAPFDLDIVESFYAVTVNRSFPNPVVKDLIGR</sequence>
<dbReference type="RefSeq" id="WP_149780431.1">
    <property type="nucleotide sequence ID" value="NZ_FRCB01000009.1"/>
</dbReference>
<dbReference type="SUPFAM" id="SSF46785">
    <property type="entry name" value="Winged helix' DNA-binding domain"/>
    <property type="match status" value="1"/>
</dbReference>
<evidence type="ECO:0000313" key="7">
    <source>
        <dbReference type="Proteomes" id="UP000322545"/>
    </source>
</evidence>